<name>A0A1F4XTJ5_9BACT</name>
<evidence type="ECO:0000313" key="2">
    <source>
        <dbReference type="EMBL" id="OGC85051.1"/>
    </source>
</evidence>
<comment type="caution">
    <text evidence="2">The sequence shown here is derived from an EMBL/GenBank/DDBJ whole genome shotgun (WGS) entry which is preliminary data.</text>
</comment>
<evidence type="ECO:0000313" key="3">
    <source>
        <dbReference type="Proteomes" id="UP000178091"/>
    </source>
</evidence>
<accession>A0A1F4XTJ5</accession>
<dbReference type="Gene3D" id="3.40.50.1820">
    <property type="entry name" value="alpha/beta hydrolase"/>
    <property type="match status" value="1"/>
</dbReference>
<reference evidence="2 3" key="1">
    <citation type="journal article" date="2016" name="Nat. Commun.">
        <title>Thousands of microbial genomes shed light on interconnected biogeochemical processes in an aquifer system.</title>
        <authorList>
            <person name="Anantharaman K."/>
            <person name="Brown C.T."/>
            <person name="Hug L.A."/>
            <person name="Sharon I."/>
            <person name="Castelle C.J."/>
            <person name="Probst A.J."/>
            <person name="Thomas B.C."/>
            <person name="Singh A."/>
            <person name="Wilkins M.J."/>
            <person name="Karaoz U."/>
            <person name="Brodie E.L."/>
            <person name="Williams K.H."/>
            <person name="Hubbard S.S."/>
            <person name="Banfield J.F."/>
        </authorList>
    </citation>
    <scope>NUCLEOTIDE SEQUENCE [LARGE SCALE GENOMIC DNA]</scope>
</reference>
<dbReference type="AlphaFoldDB" id="A0A1F4XTJ5"/>
<protein>
    <recommendedName>
        <fullName evidence="1">AB hydrolase-1 domain-containing protein</fullName>
    </recommendedName>
</protein>
<dbReference type="Pfam" id="PF12697">
    <property type="entry name" value="Abhydrolase_6"/>
    <property type="match status" value="1"/>
</dbReference>
<dbReference type="Proteomes" id="UP000178091">
    <property type="component" value="Unassembled WGS sequence"/>
</dbReference>
<sequence length="244" mass="27697">MEKNLKIKTPDKHTIYGTLRLPDKGKAKTLVVHVHGLTGSPNEHFHYNGARYFTKRGLASFRFGLYFDAPGARQLQECGISTHAKDLNTVLKFFRKKYKKIFVIGHSLGAATVLSSDLSFLDGIILWDGTKSIRGPKRKDFVYSKKLDAYILDWRMQTIMSKKMYKEWAEFPLPKDATKNLTKPLKVIVAGVGRLIDAGKDYYRSAKGPKEFATIKGAGHTFNEDGTEEKLFAETYSFVKKYSK</sequence>
<proteinExistence type="predicted"/>
<dbReference type="InterPro" id="IPR000073">
    <property type="entry name" value="AB_hydrolase_1"/>
</dbReference>
<dbReference type="SUPFAM" id="SSF53474">
    <property type="entry name" value="alpha/beta-Hydrolases"/>
    <property type="match status" value="1"/>
</dbReference>
<dbReference type="InterPro" id="IPR029058">
    <property type="entry name" value="AB_hydrolase_fold"/>
</dbReference>
<feature type="domain" description="AB hydrolase-1" evidence="1">
    <location>
        <begin position="31"/>
        <end position="224"/>
    </location>
</feature>
<evidence type="ECO:0000259" key="1">
    <source>
        <dbReference type="Pfam" id="PF12697"/>
    </source>
</evidence>
<organism evidence="2 3">
    <name type="scientific">Candidatus Adlerbacteria bacterium RIFCSPHIGHO2_12_FULL_53_18</name>
    <dbReference type="NCBI Taxonomy" id="1797242"/>
    <lineage>
        <taxon>Bacteria</taxon>
        <taxon>Candidatus Adleribacteriota</taxon>
    </lineage>
</organism>
<gene>
    <name evidence="2" type="ORF">A3F55_02175</name>
</gene>
<dbReference type="EMBL" id="MEWW01000005">
    <property type="protein sequence ID" value="OGC85051.1"/>
    <property type="molecule type" value="Genomic_DNA"/>
</dbReference>